<evidence type="ECO:0000256" key="1">
    <source>
        <dbReference type="SAM" id="Phobius"/>
    </source>
</evidence>
<keyword evidence="1" id="KW-0812">Transmembrane</keyword>
<evidence type="ECO:0000313" key="3">
    <source>
        <dbReference type="EMBL" id="KHK99207.1"/>
    </source>
</evidence>
<keyword evidence="4" id="KW-1185">Reference proteome</keyword>
<dbReference type="RefSeq" id="WP_039396053.1">
    <property type="nucleotide sequence ID" value="NZ_JTDK01000004.1"/>
</dbReference>
<dbReference type="OrthoDB" id="9812729at2"/>
<dbReference type="EMBL" id="JTDK01000004">
    <property type="protein sequence ID" value="KHK99207.1"/>
    <property type="molecule type" value="Genomic_DNA"/>
</dbReference>
<evidence type="ECO:0000259" key="2">
    <source>
        <dbReference type="Pfam" id="PF01882"/>
    </source>
</evidence>
<evidence type="ECO:0000313" key="4">
    <source>
        <dbReference type="Proteomes" id="UP000031030"/>
    </source>
</evidence>
<feature type="transmembrane region" description="Helical" evidence="1">
    <location>
        <begin position="7"/>
        <end position="27"/>
    </location>
</feature>
<gene>
    <name evidence="3" type="ORF">LK09_03490</name>
</gene>
<feature type="transmembrane region" description="Helical" evidence="1">
    <location>
        <begin position="33"/>
        <end position="52"/>
    </location>
</feature>
<dbReference type="Pfam" id="PF01882">
    <property type="entry name" value="DUF58"/>
    <property type="match status" value="1"/>
</dbReference>
<dbReference type="PANTHER" id="PTHR34351:SF1">
    <property type="entry name" value="SLR1927 PROTEIN"/>
    <property type="match status" value="1"/>
</dbReference>
<reference evidence="3 4" key="1">
    <citation type="submission" date="2014-11" db="EMBL/GenBank/DDBJ databases">
        <title>Genome sequence of Microbacterium mangrovi MUSC 115(T).</title>
        <authorList>
            <person name="Lee L.-H."/>
        </authorList>
    </citation>
    <scope>NUCLEOTIDE SEQUENCE [LARGE SCALE GENOMIC DNA]</scope>
    <source>
        <strain evidence="3 4">MUSC 115</strain>
    </source>
</reference>
<dbReference type="STRING" id="1348253.LK09_03490"/>
<accession>A0A0B2ACA3</accession>
<keyword evidence="1" id="KW-1133">Transmembrane helix</keyword>
<dbReference type="Proteomes" id="UP000031030">
    <property type="component" value="Unassembled WGS sequence"/>
</dbReference>
<name>A0A0B2ACA3_9MICO</name>
<protein>
    <recommendedName>
        <fullName evidence="2">DUF58 domain-containing protein</fullName>
    </recommendedName>
</protein>
<feature type="domain" description="DUF58" evidence="2">
    <location>
        <begin position="206"/>
        <end position="294"/>
    </location>
</feature>
<organism evidence="3 4">
    <name type="scientific">Microbacterium mangrovi</name>
    <dbReference type="NCBI Taxonomy" id="1348253"/>
    <lineage>
        <taxon>Bacteria</taxon>
        <taxon>Bacillati</taxon>
        <taxon>Actinomycetota</taxon>
        <taxon>Actinomycetes</taxon>
        <taxon>Micrococcales</taxon>
        <taxon>Microbacteriaceae</taxon>
        <taxon>Microbacterium</taxon>
    </lineage>
</organism>
<dbReference type="PANTHER" id="PTHR34351">
    <property type="entry name" value="SLR1927 PROTEIN-RELATED"/>
    <property type="match status" value="1"/>
</dbReference>
<dbReference type="AlphaFoldDB" id="A0A0B2ACA3"/>
<comment type="caution">
    <text evidence="3">The sequence shown here is derived from an EMBL/GenBank/DDBJ whole genome shotgun (WGS) entry which is preliminary data.</text>
</comment>
<dbReference type="InterPro" id="IPR002881">
    <property type="entry name" value="DUF58"/>
</dbReference>
<keyword evidence="1" id="KW-0472">Membrane</keyword>
<proteinExistence type="predicted"/>
<sequence>MSPGWPLTLRGTALLALGLCCFIAAAAVGLDALIWFGVLLVVLPLACLAYVLPARRAPHVARSLEPEVARAGMPVRVTIFATVRTTLPTAAGRWIDTLPPGITGDAGGALRGLGSGLRGAAQTLTLPYDVTATERGIRYIGPLVFDVADPYGLARRRVTAGTPTRIVVAPAIVDLGPVAGAALDVGGIQHASASRLGQGSDNLTPRRYVPGDSMRRIHWRATAHRDMLMVRQEEQDATPEATVVIDRSPDRWATAAARPGADQEFEIAVTAAMSAVARLVRDGYAVDVLDDDGVPLCDQLAGFDNPAVDRLLAQTATLTCRNRPSSRPNPFDGVMEALGGALTGPVVVVGGRLDAAAVASLLHLPGHTDLPALLAVAATPDALDDAEEAGWRTIDIGPGHDLQAAWNDAIAIREMRDARG</sequence>